<feature type="region of interest" description="Disordered" evidence="1">
    <location>
        <begin position="172"/>
        <end position="191"/>
    </location>
</feature>
<protein>
    <submittedName>
        <fullName evidence="2">Uncharacterized protein</fullName>
    </submittedName>
</protein>
<gene>
    <name evidence="2" type="ORF">CSSPTR1EN2_LOCUS17957</name>
</gene>
<evidence type="ECO:0000256" key="1">
    <source>
        <dbReference type="SAM" id="MobiDB-lite"/>
    </source>
</evidence>
<dbReference type="EMBL" id="OZ019897">
    <property type="protein sequence ID" value="CAK9225874.1"/>
    <property type="molecule type" value="Genomic_DNA"/>
</dbReference>
<keyword evidence="3" id="KW-1185">Reference proteome</keyword>
<dbReference type="Gene3D" id="1.25.40.10">
    <property type="entry name" value="Tetratricopeptide repeat domain"/>
    <property type="match status" value="2"/>
</dbReference>
<feature type="region of interest" description="Disordered" evidence="1">
    <location>
        <begin position="35"/>
        <end position="115"/>
    </location>
</feature>
<evidence type="ECO:0000313" key="2">
    <source>
        <dbReference type="EMBL" id="CAK9225874.1"/>
    </source>
</evidence>
<dbReference type="InterPro" id="IPR053277">
    <property type="entry name" value="Endomembrane_traffic_mod"/>
</dbReference>
<organism evidence="2 3">
    <name type="scientific">Sphagnum troendelagicum</name>
    <dbReference type="NCBI Taxonomy" id="128251"/>
    <lineage>
        <taxon>Eukaryota</taxon>
        <taxon>Viridiplantae</taxon>
        <taxon>Streptophyta</taxon>
        <taxon>Embryophyta</taxon>
        <taxon>Bryophyta</taxon>
        <taxon>Sphagnophytina</taxon>
        <taxon>Sphagnopsida</taxon>
        <taxon>Sphagnales</taxon>
        <taxon>Sphagnaceae</taxon>
        <taxon>Sphagnum</taxon>
    </lineage>
</organism>
<dbReference type="Proteomes" id="UP001497512">
    <property type="component" value="Chromosome 5"/>
</dbReference>
<feature type="compositionally biased region" description="Basic and acidic residues" evidence="1">
    <location>
        <begin position="50"/>
        <end position="59"/>
    </location>
</feature>
<evidence type="ECO:0000313" key="3">
    <source>
        <dbReference type="Proteomes" id="UP001497512"/>
    </source>
</evidence>
<proteinExistence type="predicted"/>
<accession>A0ABP0USE8</accession>
<dbReference type="InterPro" id="IPR011990">
    <property type="entry name" value="TPR-like_helical_dom_sf"/>
</dbReference>
<sequence length="761" mass="83223">MENSLEYVEKITPFPMAQDLLLLAKPSIPEQVLVSALDDDGDAQKQTPGKKLEPLKPLDSEQPFAPFLEDVTHGELPGNGKHEIAANGGSIDGESNSVISRGKEEEKDGTDDNLVEEAGNDALESKTQLSDQKEDVIIQRRNWGDGLETDALKDVEDSELFSQKDVILGNGVSDGEKTGVLKEGGESDTVQEKEDAILENGGEGQQETDALKEEKLSADVADVQGFEENRKGEEEIDRVLEQQNVGSSVNLVGEIETLTETEGVTEIEPQGSEANNKVDRTGKLETLEVVFANEHQEQESMAGVKGVGGEMSGQASVDQNAHKLPEVAGSPSEKKKQLNGDIDASFHSISRPLIPLPDGQEPANQRSSTSGSNIVGEVLYNLTVGDEEGRSRQRILAFAAKRYAANVSKNPEDHDALYNWALVLQESADNAGSEMDSMSKDALLDEACKKYEAATQLCPTLHEAYYNWAIAISDRAKVRGRTKEAEELWKQACDRYDRSVQLNWNNPQALNNWGLALQELGAIVPLKEKRAIVKKAVRKFRAAIQLQFDFHRAVYNLGTVLYGLAEDSSRGGRKMNPKELTPADLYSLSAVYIAAAHALKPDYPVYRGALRLVRSMLPLPYIKAGWLKIAPPGKPLAPHCDWMLLWFVLDHEALYEMEKVDRKSLAHSYSRRGVFAESSTSSLPARPSLLRIAVEDIVHMAPSADLSLPPGGGFCIDTVSGPQNLIAETWDAVDAWVDAVRLVYTIYAQGKKDVLAGVLAG</sequence>
<reference evidence="2" key="1">
    <citation type="submission" date="2024-02" db="EMBL/GenBank/DDBJ databases">
        <authorList>
            <consortium name="ELIXIR-Norway"/>
            <consortium name="Elixir Norway"/>
        </authorList>
    </citation>
    <scope>NUCLEOTIDE SEQUENCE</scope>
</reference>
<dbReference type="PANTHER" id="PTHR45005:SF2">
    <property type="entry name" value="PROTEIN HLB1"/>
    <property type="match status" value="1"/>
</dbReference>
<dbReference type="SUPFAM" id="SSF48452">
    <property type="entry name" value="TPR-like"/>
    <property type="match status" value="2"/>
</dbReference>
<feature type="compositionally biased region" description="Basic and acidic residues" evidence="1">
    <location>
        <begin position="174"/>
        <end position="191"/>
    </location>
</feature>
<dbReference type="PANTHER" id="PTHR45005">
    <property type="match status" value="1"/>
</dbReference>
<name>A0ABP0USE8_9BRYO</name>